<keyword evidence="3" id="KW-1185">Reference proteome</keyword>
<dbReference type="Pfam" id="PF07963">
    <property type="entry name" value="N_methyl"/>
    <property type="match status" value="1"/>
</dbReference>
<keyword evidence="1" id="KW-1133">Transmembrane helix</keyword>
<evidence type="ECO:0000256" key="1">
    <source>
        <dbReference type="SAM" id="Phobius"/>
    </source>
</evidence>
<keyword evidence="1" id="KW-0472">Membrane</keyword>
<sequence>MKKGFTLIEVLMSISIISIVSLILFKNLVVYLTLYNKESNIAMEEFYVNEALIFIEQQINEANSVQVLGDANNNELKINYEDKSNYIKIKNGKLVIAYFKSDSGYINNIMLELEDFLVEKSGNLVFVKIITKHGKEYERCFGIREEKDILLSILC</sequence>
<proteinExistence type="predicted"/>
<evidence type="ECO:0000313" key="3">
    <source>
        <dbReference type="Proteomes" id="UP000563151"/>
    </source>
</evidence>
<dbReference type="PROSITE" id="PS00409">
    <property type="entry name" value="PROKAR_NTER_METHYL"/>
    <property type="match status" value="1"/>
</dbReference>
<feature type="transmembrane region" description="Helical" evidence="1">
    <location>
        <begin position="12"/>
        <end position="34"/>
    </location>
</feature>
<dbReference type="NCBIfam" id="TIGR02532">
    <property type="entry name" value="IV_pilin_GFxxxE"/>
    <property type="match status" value="1"/>
</dbReference>
<gene>
    <name evidence="2" type="ORF">HGG79_02185</name>
</gene>
<comment type="caution">
    <text evidence="2">The sequence shown here is derived from an EMBL/GenBank/DDBJ whole genome shotgun (WGS) entry which is preliminary data.</text>
</comment>
<dbReference type="Proteomes" id="UP000563151">
    <property type="component" value="Unassembled WGS sequence"/>
</dbReference>
<protein>
    <submittedName>
        <fullName evidence="2">Prepilin-type N-terminal cleavage/methylation domain-containing protein</fullName>
    </submittedName>
</protein>
<name>A0A923EA36_CLOTT</name>
<evidence type="ECO:0000313" key="2">
    <source>
        <dbReference type="EMBL" id="MBC2396588.1"/>
    </source>
</evidence>
<dbReference type="AlphaFoldDB" id="A0A923EA36"/>
<organism evidence="2 3">
    <name type="scientific">Clostridium tetanomorphum</name>
    <dbReference type="NCBI Taxonomy" id="1553"/>
    <lineage>
        <taxon>Bacteria</taxon>
        <taxon>Bacillati</taxon>
        <taxon>Bacillota</taxon>
        <taxon>Clostridia</taxon>
        <taxon>Eubacteriales</taxon>
        <taxon>Clostridiaceae</taxon>
        <taxon>Clostridium</taxon>
    </lineage>
</organism>
<reference evidence="2 3" key="1">
    <citation type="submission" date="2020-04" db="EMBL/GenBank/DDBJ databases">
        <title>Genomic insights into acetone-butanol-ethanol (ABE) fermentation by sequencing solventogenic clostridia strains.</title>
        <authorList>
            <person name="Brown S."/>
        </authorList>
    </citation>
    <scope>NUCLEOTIDE SEQUENCE [LARGE SCALE GENOMIC DNA]</scope>
    <source>
        <strain evidence="2 3">DJ011</strain>
    </source>
</reference>
<dbReference type="InterPro" id="IPR012902">
    <property type="entry name" value="N_methyl_site"/>
</dbReference>
<dbReference type="RefSeq" id="WP_035148693.1">
    <property type="nucleotide sequence ID" value="NZ_JAAZWO010000002.1"/>
</dbReference>
<keyword evidence="1" id="KW-0812">Transmembrane</keyword>
<accession>A0A923EA36</accession>
<dbReference type="EMBL" id="JAAZWO010000002">
    <property type="protein sequence ID" value="MBC2396588.1"/>
    <property type="molecule type" value="Genomic_DNA"/>
</dbReference>